<dbReference type="SUPFAM" id="SSF51971">
    <property type="entry name" value="Nucleotide-binding domain"/>
    <property type="match status" value="1"/>
</dbReference>
<keyword evidence="7" id="KW-0411">Iron-sulfur</keyword>
<evidence type="ECO:0000259" key="8">
    <source>
        <dbReference type="PROSITE" id="PS51379"/>
    </source>
</evidence>
<dbReference type="Pfam" id="PF12831">
    <property type="entry name" value="FAD_oxidored"/>
    <property type="match status" value="1"/>
</dbReference>
<dbReference type="PANTHER" id="PTHR43498:SF1">
    <property type="entry name" value="COB--COM HETERODISULFIDE REDUCTASE IRON-SULFUR SUBUNIT A"/>
    <property type="match status" value="1"/>
</dbReference>
<sequence>MSDTVLVIGGGIAGIQASLDLAEAGARVVLVERSPTIGGKMAVLDKNFPTLDCSICIEAPKMSEVDRHPNIEIIRLAEVRKVEGEAGNFRVTIEQQPAFVTSECTRCDLCVEACPVPLGNEAVSCMRTRKAIYTPIDQAVPGPYVIDIEQCLNDPPNYLPCGRCVDACGPKCIDFNLYRPVTIEKEVGAVITAVGYDMLDPGLLKEYGYGTHPDIMTALEYEQLLVSSGP</sequence>
<keyword evidence="4" id="KW-0274">FAD</keyword>
<evidence type="ECO:0000256" key="2">
    <source>
        <dbReference type="ARBA" id="ARBA00006561"/>
    </source>
</evidence>
<dbReference type="InterPro" id="IPR039650">
    <property type="entry name" value="HdrA-like"/>
</dbReference>
<protein>
    <recommendedName>
        <fullName evidence="8">4Fe-4S ferredoxin-type domain-containing protein</fullName>
    </recommendedName>
</protein>
<evidence type="ECO:0000256" key="4">
    <source>
        <dbReference type="ARBA" id="ARBA00022827"/>
    </source>
</evidence>
<dbReference type="SUPFAM" id="SSF54862">
    <property type="entry name" value="4Fe-4S ferredoxins"/>
    <property type="match status" value="1"/>
</dbReference>
<evidence type="ECO:0000256" key="1">
    <source>
        <dbReference type="ARBA" id="ARBA00001974"/>
    </source>
</evidence>
<organism evidence="9">
    <name type="scientific">marine sediment metagenome</name>
    <dbReference type="NCBI Taxonomy" id="412755"/>
    <lineage>
        <taxon>unclassified sequences</taxon>
        <taxon>metagenomes</taxon>
        <taxon>ecological metagenomes</taxon>
    </lineage>
</organism>
<dbReference type="GO" id="GO:0046872">
    <property type="term" value="F:metal ion binding"/>
    <property type="evidence" value="ECO:0007669"/>
    <property type="project" value="UniProtKB-KW"/>
</dbReference>
<dbReference type="GO" id="GO:0016491">
    <property type="term" value="F:oxidoreductase activity"/>
    <property type="evidence" value="ECO:0007669"/>
    <property type="project" value="UniProtKB-KW"/>
</dbReference>
<proteinExistence type="inferred from homology"/>
<dbReference type="AlphaFoldDB" id="X0VR87"/>
<dbReference type="Gene3D" id="3.40.50.720">
    <property type="entry name" value="NAD(P)-binding Rossmann-like Domain"/>
    <property type="match status" value="1"/>
</dbReference>
<evidence type="ECO:0000256" key="6">
    <source>
        <dbReference type="ARBA" id="ARBA00023004"/>
    </source>
</evidence>
<feature type="non-terminal residue" evidence="9">
    <location>
        <position position="230"/>
    </location>
</feature>
<dbReference type="PROSITE" id="PS51379">
    <property type="entry name" value="4FE4S_FER_2"/>
    <property type="match status" value="1"/>
</dbReference>
<name>X0VR87_9ZZZZ</name>
<feature type="domain" description="4Fe-4S ferredoxin-type" evidence="8">
    <location>
        <begin position="95"/>
        <end position="116"/>
    </location>
</feature>
<accession>X0VR87</accession>
<keyword evidence="4" id="KW-0285">Flavoprotein</keyword>
<reference evidence="9" key="1">
    <citation type="journal article" date="2014" name="Front. Microbiol.">
        <title>High frequency of phylogenetically diverse reductive dehalogenase-homologous genes in deep subseafloor sedimentary metagenomes.</title>
        <authorList>
            <person name="Kawai M."/>
            <person name="Futagami T."/>
            <person name="Toyoda A."/>
            <person name="Takaki Y."/>
            <person name="Nishi S."/>
            <person name="Hori S."/>
            <person name="Arai W."/>
            <person name="Tsubouchi T."/>
            <person name="Morono Y."/>
            <person name="Uchiyama I."/>
            <person name="Ito T."/>
            <person name="Fujiyama A."/>
            <person name="Inagaki F."/>
            <person name="Takami H."/>
        </authorList>
    </citation>
    <scope>NUCLEOTIDE SEQUENCE</scope>
    <source>
        <strain evidence="9">Expedition CK06-06</strain>
    </source>
</reference>
<dbReference type="InterPro" id="IPR017896">
    <property type="entry name" value="4Fe4S_Fe-S-bd"/>
</dbReference>
<dbReference type="InterPro" id="IPR017900">
    <property type="entry name" value="4Fe4S_Fe_S_CS"/>
</dbReference>
<evidence type="ECO:0000256" key="7">
    <source>
        <dbReference type="ARBA" id="ARBA00023014"/>
    </source>
</evidence>
<dbReference type="Gene3D" id="3.30.70.20">
    <property type="match status" value="1"/>
</dbReference>
<dbReference type="EMBL" id="BARS01031684">
    <property type="protein sequence ID" value="GAG20929.1"/>
    <property type="molecule type" value="Genomic_DNA"/>
</dbReference>
<comment type="similarity">
    <text evidence="2">Belongs to the HdrA family.</text>
</comment>
<keyword evidence="3" id="KW-0479">Metal-binding</keyword>
<evidence type="ECO:0000313" key="9">
    <source>
        <dbReference type="EMBL" id="GAG20929.1"/>
    </source>
</evidence>
<dbReference type="PANTHER" id="PTHR43498">
    <property type="entry name" value="FERREDOXIN:COB-COM HETERODISULFIDE REDUCTASE SUBUNIT A"/>
    <property type="match status" value="1"/>
</dbReference>
<comment type="cofactor">
    <cofactor evidence="1">
        <name>FAD</name>
        <dbReference type="ChEBI" id="CHEBI:57692"/>
    </cofactor>
</comment>
<dbReference type="PROSITE" id="PS00198">
    <property type="entry name" value="4FE4S_FER_1"/>
    <property type="match status" value="1"/>
</dbReference>
<comment type="caution">
    <text evidence="9">The sequence shown here is derived from an EMBL/GenBank/DDBJ whole genome shotgun (WGS) entry which is preliminary data.</text>
</comment>
<dbReference type="GO" id="GO:0051536">
    <property type="term" value="F:iron-sulfur cluster binding"/>
    <property type="evidence" value="ECO:0007669"/>
    <property type="project" value="UniProtKB-KW"/>
</dbReference>
<evidence type="ECO:0000256" key="5">
    <source>
        <dbReference type="ARBA" id="ARBA00023002"/>
    </source>
</evidence>
<keyword evidence="5" id="KW-0560">Oxidoreductase</keyword>
<evidence type="ECO:0000256" key="3">
    <source>
        <dbReference type="ARBA" id="ARBA00022723"/>
    </source>
</evidence>
<gene>
    <name evidence="9" type="ORF">S01H1_49274</name>
</gene>
<keyword evidence="6" id="KW-0408">Iron</keyword>